<protein>
    <submittedName>
        <fullName evidence="3">Lipase family protein</fullName>
    </submittedName>
</protein>
<dbReference type="ESTHER" id="tetts-q241k3">
    <property type="family name" value="Lipase_3"/>
</dbReference>
<dbReference type="Pfam" id="PF01764">
    <property type="entry name" value="Lipase_3"/>
    <property type="match status" value="1"/>
</dbReference>
<dbReference type="OrthoDB" id="283919at2759"/>
<dbReference type="AlphaFoldDB" id="I7M359"/>
<evidence type="ECO:0000256" key="1">
    <source>
        <dbReference type="SAM" id="Phobius"/>
    </source>
</evidence>
<keyword evidence="1" id="KW-1133">Transmembrane helix</keyword>
<dbReference type="RefSeq" id="XP_001022641.1">
    <property type="nucleotide sequence ID" value="XM_001022641.1"/>
</dbReference>
<dbReference type="GO" id="GO:0006629">
    <property type="term" value="P:lipid metabolic process"/>
    <property type="evidence" value="ECO:0007669"/>
    <property type="project" value="InterPro"/>
</dbReference>
<dbReference type="InterPro" id="IPR029058">
    <property type="entry name" value="AB_hydrolase_fold"/>
</dbReference>
<evidence type="ECO:0000313" key="4">
    <source>
        <dbReference type="Proteomes" id="UP000009168"/>
    </source>
</evidence>
<proteinExistence type="predicted"/>
<dbReference type="PANTHER" id="PTHR45856:SF25">
    <property type="entry name" value="FUNGAL LIPASE-LIKE DOMAIN-CONTAINING PROTEIN"/>
    <property type="match status" value="1"/>
</dbReference>
<dbReference type="eggNOG" id="KOG4569">
    <property type="taxonomic scope" value="Eukaryota"/>
</dbReference>
<dbReference type="Proteomes" id="UP000009168">
    <property type="component" value="Unassembled WGS sequence"/>
</dbReference>
<evidence type="ECO:0000259" key="2">
    <source>
        <dbReference type="Pfam" id="PF01764"/>
    </source>
</evidence>
<dbReference type="InterPro" id="IPR051218">
    <property type="entry name" value="Sec_MonoDiacylglyc_Lipase"/>
</dbReference>
<gene>
    <name evidence="3" type="ORF">TTHERM_00727560</name>
</gene>
<reference evidence="4" key="1">
    <citation type="journal article" date="2006" name="PLoS Biol.">
        <title>Macronuclear genome sequence of the ciliate Tetrahymena thermophila, a model eukaryote.</title>
        <authorList>
            <person name="Eisen J.A."/>
            <person name="Coyne R.S."/>
            <person name="Wu M."/>
            <person name="Wu D."/>
            <person name="Thiagarajan M."/>
            <person name="Wortman J.R."/>
            <person name="Badger J.H."/>
            <person name="Ren Q."/>
            <person name="Amedeo P."/>
            <person name="Jones K.M."/>
            <person name="Tallon L.J."/>
            <person name="Delcher A.L."/>
            <person name="Salzberg S.L."/>
            <person name="Silva J.C."/>
            <person name="Haas B.J."/>
            <person name="Majoros W.H."/>
            <person name="Farzad M."/>
            <person name="Carlton J.M."/>
            <person name="Smith R.K. Jr."/>
            <person name="Garg J."/>
            <person name="Pearlman R.E."/>
            <person name="Karrer K.M."/>
            <person name="Sun L."/>
            <person name="Manning G."/>
            <person name="Elde N.C."/>
            <person name="Turkewitz A.P."/>
            <person name="Asai D.J."/>
            <person name="Wilkes D.E."/>
            <person name="Wang Y."/>
            <person name="Cai H."/>
            <person name="Collins K."/>
            <person name="Stewart B.A."/>
            <person name="Lee S.R."/>
            <person name="Wilamowska K."/>
            <person name="Weinberg Z."/>
            <person name="Ruzzo W.L."/>
            <person name="Wloga D."/>
            <person name="Gaertig J."/>
            <person name="Frankel J."/>
            <person name="Tsao C.-C."/>
            <person name="Gorovsky M.A."/>
            <person name="Keeling P.J."/>
            <person name="Waller R.F."/>
            <person name="Patron N.J."/>
            <person name="Cherry J.M."/>
            <person name="Stover N.A."/>
            <person name="Krieger C.J."/>
            <person name="del Toro C."/>
            <person name="Ryder H.F."/>
            <person name="Williamson S.C."/>
            <person name="Barbeau R.A."/>
            <person name="Hamilton E.P."/>
            <person name="Orias E."/>
        </authorList>
    </citation>
    <scope>NUCLEOTIDE SEQUENCE [LARGE SCALE GENOMIC DNA]</scope>
    <source>
        <strain evidence="4">SB210</strain>
    </source>
</reference>
<dbReference type="GeneID" id="7846282"/>
<dbReference type="InParanoid" id="I7M359"/>
<name>I7M359_TETTS</name>
<organism evidence="3 4">
    <name type="scientific">Tetrahymena thermophila (strain SB210)</name>
    <dbReference type="NCBI Taxonomy" id="312017"/>
    <lineage>
        <taxon>Eukaryota</taxon>
        <taxon>Sar</taxon>
        <taxon>Alveolata</taxon>
        <taxon>Ciliophora</taxon>
        <taxon>Intramacronucleata</taxon>
        <taxon>Oligohymenophorea</taxon>
        <taxon>Hymenostomatida</taxon>
        <taxon>Tetrahymenina</taxon>
        <taxon>Tetrahymenidae</taxon>
        <taxon>Tetrahymena</taxon>
    </lineage>
</organism>
<sequence length="312" mass="35248">MGFSKSYSFIFAGLLLVAITVVLIAGNNSKIDLEEDSITRLKDIYFFSKVSYCDAQQINSWSCGIACMRHQNMAISQTVTTELQGQGYCGFVKDSQNIVISFRGSDNLRNWMSNLNCRKFNYQKCDKCNVHEGIYNIYSSFQNKLTECALNLIKQYPQASIIITGHSLGGALATLQAVDIKTQYPDYSIELVTFGSPRVGNQKFSDYANNLLKNNSVRITNKKDVIPHLPFKFFDFYHTGQEMWIVDEISFKTDCKQGEDQNCSASVKPNLSINDHLYYFGVYSGCTLVRGESTQEDVHSILDYLKSSCPVH</sequence>
<dbReference type="KEGG" id="tet:TTHERM_00727560"/>
<dbReference type="SUPFAM" id="SSF53474">
    <property type="entry name" value="alpha/beta-Hydrolases"/>
    <property type="match status" value="1"/>
</dbReference>
<keyword evidence="1" id="KW-0812">Transmembrane</keyword>
<feature type="transmembrane region" description="Helical" evidence="1">
    <location>
        <begin position="6"/>
        <end position="25"/>
    </location>
</feature>
<accession>I7M359</accession>
<feature type="domain" description="Fungal lipase-type" evidence="2">
    <location>
        <begin position="99"/>
        <end position="232"/>
    </location>
</feature>
<dbReference type="PANTHER" id="PTHR45856">
    <property type="entry name" value="ALPHA/BETA-HYDROLASES SUPERFAMILY PROTEIN"/>
    <property type="match status" value="1"/>
</dbReference>
<dbReference type="HOGENOM" id="CLU_032957_9_1_1"/>
<evidence type="ECO:0000313" key="3">
    <source>
        <dbReference type="EMBL" id="EAS02396.1"/>
    </source>
</evidence>
<dbReference type="OMA" id="NHRGPYF"/>
<dbReference type="InterPro" id="IPR002921">
    <property type="entry name" value="Fungal_lipase-type"/>
</dbReference>
<keyword evidence="1" id="KW-0472">Membrane</keyword>
<dbReference type="CDD" id="cd00519">
    <property type="entry name" value="Lipase_3"/>
    <property type="match status" value="1"/>
</dbReference>
<dbReference type="EMBL" id="GG662537">
    <property type="protein sequence ID" value="EAS02396.1"/>
    <property type="molecule type" value="Genomic_DNA"/>
</dbReference>
<keyword evidence="4" id="KW-1185">Reference proteome</keyword>
<dbReference type="Gene3D" id="3.40.50.1820">
    <property type="entry name" value="alpha/beta hydrolase"/>
    <property type="match status" value="1"/>
</dbReference>